<sequence length="2013" mass="218097">MAQGASTLLCALLVGGSLLVPLPTNGASSSPSSAASAPPPVLPSPASPTQYPPGESGSSATPLHLTIDSFTPQGDAGVVESVQLSFAEAAAAFGDPNATPPVLLECEGLAPDGRGRWLDDRRWVYTFSATVPAGVQCTATHNPDFRGLKGELLPNDTLYSFNTGAPKVSEFRPYPGMAIDEEQVFILRFNAPVDAEAVAGKSHCVVEGVGERIPVRAVSAEHVTALLEASYMAPPADPASVALLQCARALPPESAVRLEVGPNLRAEGQPDSLPGTAQAHVLEYTVRPPFLAKLSCTRERAGAPCMPLAPITLTFTAPVAPEALNGLWLGTGTRSFPARFDTDGGPVSYVSFPGPFPPRSTLVLELPAGLNDDAGRALANAGRFPLNVQFADYPPLAKFASGTFGVIERFAYATPETEREQGAAVPVTLRHIEPDATLRVVQRPAAKVAALRSIDDTDVLRWYARLQRLDSGMWSAAQLEDILADRAPRDDYGSDVPRIDVRGVSLLKKEAEARHLRLPERAPGQEPFEVVGVPIEQPGFHILELESPSLGASLLEEARPMYVRTGVLLTNLAVHLKQGRDDLLVWVTTLDAARSVGDAEIAVRDCNGRVLAQGRTDDTGVWHHTQAVSGPDYCPATGLNGLFVSARIPADHPLARGAADYAFVLSDWDRGIETWRFNVPTATGPEPELLTHTVFDRSLFRAGERVSMKHYVREEIREGLRSPQQRRPDRLLIQHEGSEQRHELPLVWHETPDGGLVAVSEFEIPHSALLGTYSVRLTDSDQGWYGSSSFRVEEFRLPILTGSVSVSGAERPDRVVAPDSLRVGIQLAWLSGGPAAGQRVSLSALAEDRVLRFDTYEDYIFNAPPRGFDGDTPPSGDAGHDDAPRRHVFLDGREIVLDAQGAASIDLNDLPRADRPQRLRLEASFADPSGEIQTLSGSVDVWPSAVQAGLKVEGWGQVNRDIPVGLIALDTAARPRQGVAMQLLAMERRMYTVRKRMVGGFYRYDTHVERGPAVTVCEGVTTEDGTLPCSAPFDRAGAYDLVAVARDGEGRESRAYSTVWVSGDDELWFGGHDDDRIDLVPAKREWAAGETAEFQVRMPFREAVALVSVEREGVLWFRQVKLQDTNPVIRIPVEASWGPNAYVSVLVLRGRLYPLSWRSFREWGWRDPAAWLQAYGENPEDRLVTTRIDLAKPAFRFGLTEIRVGGEADRLQVTVTPQHDVLQVRQEAVVNVKVSLPDGRPAAHGTVAFAAVDDALLELAPNDSWQLYEAMHPRRSLAVRTATSQMEVVGRRHYGRKAVAAGGGGGLLPTRQLFDTLLTWQPMVRLDANGEAQIRFTMNDSLSRYTLVAIADYAAGYFGTASAQIVTRQDLQLAPGLPTVVREGDTYQAMVTVRNTTPQARTLQVHAHQIVNGEEQRLDSRTLSLAGGAAATLSWPVTALQLRWPNDGAAVQWRFKATDGVISDSIVVNQQVLPARAATTVQAALLELPKGSTVEWPLAPPADAQRDASGAVLGGLAMDVGASLIGSLESVRDWWQQYPYTCLEQTASQALALADIKRWDSVLARMATHGDDDGLLRYFPGTGPGSEVLTAYVVSALDDAQQAGVAATVPDELLERMLNGLQAFAEGRIQRGARNEAGLQARRIMAMEALARHGRVTPALLSSVEVAPAQWSTPTLVNWVSILTRMPAGKKVDAALKQARSILSARMSVSGMALSFAATPLNAEPGLMATRVTSLARLMLTFMERPEWQADLPRMARGLIEAQSGGVWAITTENLLAQLALQRFSAKFEGTPAHGAITAHIIPQGASERVMLSGETRQAALQLGWPLGEGGVRLQHEGTGTAWVSVRAQARMPEAALQNFGYRVERRVVPVQRHAEEGWSRGDIYRVEVDIHAREGASWVVLNDPIPAGAVILGSGLGRDVRAVPQGEYADDYPPAFIERTASAYRAYYDYLPAGRVSLRYTVRLNTVGTFALPPTRVEALYRPDLHAEAPNAPIEVGPGSYDFAESPHVADQ</sequence>
<gene>
    <name evidence="6" type="ORF">Q8947_07955</name>
</gene>
<dbReference type="Pfam" id="PF00207">
    <property type="entry name" value="A2M"/>
    <property type="match status" value="1"/>
</dbReference>
<feature type="signal peptide" evidence="3">
    <location>
        <begin position="1"/>
        <end position="26"/>
    </location>
</feature>
<dbReference type="Pfam" id="PF17973">
    <property type="entry name" value="bMG10"/>
    <property type="match status" value="1"/>
</dbReference>
<dbReference type="Gene3D" id="1.50.10.20">
    <property type="match status" value="1"/>
</dbReference>
<comment type="similarity">
    <text evidence="1">Belongs to the protease inhibitor I39 (alpha-2-macroglobulin) family. Bacterial alpha-2-macroglobulin subfamily.</text>
</comment>
<dbReference type="InterPro" id="IPR008930">
    <property type="entry name" value="Terpenoid_cyclase/PrenylTrfase"/>
</dbReference>
<keyword evidence="3" id="KW-0732">Signal</keyword>
<feature type="compositionally biased region" description="Low complexity" evidence="2">
    <location>
        <begin position="25"/>
        <end position="36"/>
    </location>
</feature>
<dbReference type="EMBL" id="JAUZQE010000014">
    <property type="protein sequence ID" value="MDR4125918.1"/>
    <property type="molecule type" value="Genomic_DNA"/>
</dbReference>
<dbReference type="InterPro" id="IPR011625">
    <property type="entry name" value="A2M_N_BRD"/>
</dbReference>
<dbReference type="Pfam" id="PF11974">
    <property type="entry name" value="bMG3"/>
    <property type="match status" value="1"/>
</dbReference>
<dbReference type="Gene3D" id="2.60.40.1930">
    <property type="match status" value="1"/>
</dbReference>
<dbReference type="RefSeq" id="WP_347286971.1">
    <property type="nucleotide sequence ID" value="NZ_JAUZQE010000014.1"/>
</dbReference>
<protein>
    <submittedName>
        <fullName evidence="6">MG2 domain-containing protein</fullName>
    </submittedName>
</protein>
<dbReference type="InterPro" id="IPR002890">
    <property type="entry name" value="MG2"/>
</dbReference>
<dbReference type="PANTHER" id="PTHR40094:SF1">
    <property type="entry name" value="UBIQUITIN DOMAIN-CONTAINING PROTEIN"/>
    <property type="match status" value="1"/>
</dbReference>
<evidence type="ECO:0000259" key="4">
    <source>
        <dbReference type="SMART" id="SM01359"/>
    </source>
</evidence>
<comment type="caution">
    <text evidence="6">The sequence shown here is derived from an EMBL/GenBank/DDBJ whole genome shotgun (WGS) entry which is preliminary data.</text>
</comment>
<dbReference type="InterPro" id="IPR001599">
    <property type="entry name" value="Macroglobln_a2"/>
</dbReference>
<dbReference type="SMART" id="SM01360">
    <property type="entry name" value="A2M"/>
    <property type="match status" value="1"/>
</dbReference>
<evidence type="ECO:0000313" key="6">
    <source>
        <dbReference type="EMBL" id="MDR4125918.1"/>
    </source>
</evidence>
<name>A0ABU1D6C6_9BURK</name>
<reference evidence="6 7" key="1">
    <citation type="submission" date="2023-08" db="EMBL/GenBank/DDBJ databases">
        <title>Alcaligenaceae gen. nov., a novel taxon isolated from the sludge of Yixing Pesticide Factory.</title>
        <authorList>
            <person name="Ruan L."/>
        </authorList>
    </citation>
    <scope>NUCLEOTIDE SEQUENCE [LARGE SCALE GENOMIC DNA]</scope>
    <source>
        <strain evidence="6 7">LG-2</strain>
    </source>
</reference>
<proteinExistence type="inferred from homology"/>
<feature type="domain" description="Alpha-2-macroglobulin" evidence="5">
    <location>
        <begin position="1319"/>
        <end position="1407"/>
    </location>
</feature>
<dbReference type="SUPFAM" id="SSF48239">
    <property type="entry name" value="Terpenoid cyclases/Protein prenyltransferases"/>
    <property type="match status" value="1"/>
</dbReference>
<feature type="chain" id="PRO_5045842617" evidence="3">
    <location>
        <begin position="27"/>
        <end position="2013"/>
    </location>
</feature>
<accession>A0ABU1D6C6</accession>
<dbReference type="Pfam" id="PF01835">
    <property type="entry name" value="MG2"/>
    <property type="match status" value="1"/>
</dbReference>
<feature type="region of interest" description="Disordered" evidence="2">
    <location>
        <begin position="25"/>
        <end position="63"/>
    </location>
</feature>
<evidence type="ECO:0000256" key="1">
    <source>
        <dbReference type="ARBA" id="ARBA00010556"/>
    </source>
</evidence>
<dbReference type="InterPro" id="IPR041246">
    <property type="entry name" value="Bact_MG10"/>
</dbReference>
<dbReference type="Pfam" id="PF07703">
    <property type="entry name" value="A2M_BRD"/>
    <property type="match status" value="1"/>
</dbReference>
<evidence type="ECO:0000259" key="5">
    <source>
        <dbReference type="SMART" id="SM01360"/>
    </source>
</evidence>
<feature type="compositionally biased region" description="Pro residues" evidence="2">
    <location>
        <begin position="37"/>
        <end position="46"/>
    </location>
</feature>
<keyword evidence="7" id="KW-1185">Reference proteome</keyword>
<dbReference type="PANTHER" id="PTHR40094">
    <property type="entry name" value="ALPHA-2-MACROGLOBULIN HOMOLOG"/>
    <property type="match status" value="1"/>
</dbReference>
<dbReference type="InterPro" id="IPR051802">
    <property type="entry name" value="YfhM-like"/>
</dbReference>
<dbReference type="InterPro" id="IPR021868">
    <property type="entry name" value="Alpha_2_Macroglob_MG3"/>
</dbReference>
<feature type="region of interest" description="Disordered" evidence="2">
    <location>
        <begin position="864"/>
        <end position="884"/>
    </location>
</feature>
<dbReference type="SMART" id="SM01359">
    <property type="entry name" value="A2M_N_2"/>
    <property type="match status" value="1"/>
</dbReference>
<feature type="domain" description="Alpha-2-macroglobulin bait region" evidence="4">
    <location>
        <begin position="1077"/>
        <end position="1259"/>
    </location>
</feature>
<evidence type="ECO:0000256" key="3">
    <source>
        <dbReference type="SAM" id="SignalP"/>
    </source>
</evidence>
<evidence type="ECO:0000256" key="2">
    <source>
        <dbReference type="SAM" id="MobiDB-lite"/>
    </source>
</evidence>
<dbReference type="Proteomes" id="UP001232156">
    <property type="component" value="Unassembled WGS sequence"/>
</dbReference>
<organism evidence="6 7">
    <name type="scientific">Yanghanlia caeni</name>
    <dbReference type="NCBI Taxonomy" id="3064283"/>
    <lineage>
        <taxon>Bacteria</taxon>
        <taxon>Pseudomonadati</taxon>
        <taxon>Pseudomonadota</taxon>
        <taxon>Betaproteobacteria</taxon>
        <taxon>Burkholderiales</taxon>
        <taxon>Alcaligenaceae</taxon>
        <taxon>Yanghanlia</taxon>
    </lineage>
</organism>
<evidence type="ECO:0000313" key="7">
    <source>
        <dbReference type="Proteomes" id="UP001232156"/>
    </source>
</evidence>